<evidence type="ECO:0000259" key="1">
    <source>
        <dbReference type="SMART" id="SM00670"/>
    </source>
</evidence>
<dbReference type="STRING" id="1499966.U14_04403"/>
<dbReference type="SUPFAM" id="SSF88723">
    <property type="entry name" value="PIN domain-like"/>
    <property type="match status" value="1"/>
</dbReference>
<evidence type="ECO:0000313" key="3">
    <source>
        <dbReference type="Proteomes" id="UP000030700"/>
    </source>
</evidence>
<gene>
    <name evidence="2" type="ORF">U14_04403</name>
</gene>
<keyword evidence="3" id="KW-1185">Reference proteome</keyword>
<dbReference type="SMART" id="SM00670">
    <property type="entry name" value="PINc"/>
    <property type="match status" value="1"/>
</dbReference>
<reference evidence="2" key="1">
    <citation type="journal article" date="2015" name="PeerJ">
        <title>First genomic representation of candidate bacterial phylum KSB3 points to enhanced environmental sensing as a trigger of wastewater bulking.</title>
        <authorList>
            <person name="Sekiguchi Y."/>
            <person name="Ohashi A."/>
            <person name="Parks D.H."/>
            <person name="Yamauchi T."/>
            <person name="Tyson G.W."/>
            <person name="Hugenholtz P."/>
        </authorList>
    </citation>
    <scope>NUCLEOTIDE SEQUENCE [LARGE SCALE GENOMIC DNA]</scope>
</reference>
<protein>
    <submittedName>
        <fullName evidence="2">PIN domain protein</fullName>
    </submittedName>
</protein>
<dbReference type="AlphaFoldDB" id="A0A0S6W0H4"/>
<dbReference type="Proteomes" id="UP000030700">
    <property type="component" value="Unassembled WGS sequence"/>
</dbReference>
<dbReference type="Gene3D" id="3.40.50.1010">
    <property type="entry name" value="5'-nuclease"/>
    <property type="match status" value="1"/>
</dbReference>
<dbReference type="HOGENOM" id="CLU_129890_2_0_0"/>
<feature type="domain" description="PIN" evidence="1">
    <location>
        <begin position="1"/>
        <end position="120"/>
    </location>
</feature>
<dbReference type="EMBL" id="DF820459">
    <property type="protein sequence ID" value="GAK53143.1"/>
    <property type="molecule type" value="Genomic_DNA"/>
</dbReference>
<evidence type="ECO:0000313" key="2">
    <source>
        <dbReference type="EMBL" id="GAK53143.1"/>
    </source>
</evidence>
<sequence>MRYLLDTVAVIRHLSGQWKIGNAAATILDNIGKQDDCLLVSVVSLMEIMYLAEKKRIPIDLQETLRRIESSSKYMIVNLTPEILRVAQTVNFYELHDRLILATAKWLDVPLISSDSKFAAVTGIRTIWD</sequence>
<dbReference type="Pfam" id="PF01850">
    <property type="entry name" value="PIN"/>
    <property type="match status" value="1"/>
</dbReference>
<dbReference type="InterPro" id="IPR029060">
    <property type="entry name" value="PIN-like_dom_sf"/>
</dbReference>
<proteinExistence type="predicted"/>
<accession>A0A0S6W0H4</accession>
<dbReference type="InterPro" id="IPR002716">
    <property type="entry name" value="PIN_dom"/>
</dbReference>
<organism evidence="2">
    <name type="scientific">Candidatus Moduliflexus flocculans</name>
    <dbReference type="NCBI Taxonomy" id="1499966"/>
    <lineage>
        <taxon>Bacteria</taxon>
        <taxon>Candidatus Moduliflexota</taxon>
        <taxon>Candidatus Moduliflexia</taxon>
        <taxon>Candidatus Moduliflexales</taxon>
        <taxon>Candidatus Moduliflexaceae</taxon>
    </lineage>
</organism>
<name>A0A0S6W0H4_9BACT</name>